<evidence type="ECO:0000256" key="4">
    <source>
        <dbReference type="ARBA" id="ARBA00047684"/>
    </source>
</evidence>
<accession>A0A4U0WZH9</accession>
<evidence type="ECO:0000313" key="7">
    <source>
        <dbReference type="Proteomes" id="UP000309340"/>
    </source>
</evidence>
<dbReference type="AlphaFoldDB" id="A0A4U0WZH9"/>
<dbReference type="SUPFAM" id="SSF51182">
    <property type="entry name" value="RmlC-like cupins"/>
    <property type="match status" value="1"/>
</dbReference>
<dbReference type="Pfam" id="PF04115">
    <property type="entry name" value="Ureidogly_lyase"/>
    <property type="match status" value="1"/>
</dbReference>
<comment type="subunit">
    <text evidence="1">Homodimer.</text>
</comment>
<feature type="region of interest" description="Disordered" evidence="5">
    <location>
        <begin position="138"/>
        <end position="157"/>
    </location>
</feature>
<dbReference type="CDD" id="cd20298">
    <property type="entry name" value="cupin_UAH"/>
    <property type="match status" value="1"/>
</dbReference>
<feature type="compositionally biased region" description="Low complexity" evidence="5">
    <location>
        <begin position="176"/>
        <end position="189"/>
    </location>
</feature>
<dbReference type="STRING" id="329884.A0A4U0WZH9"/>
<evidence type="ECO:0000256" key="5">
    <source>
        <dbReference type="SAM" id="MobiDB-lite"/>
    </source>
</evidence>
<keyword evidence="7" id="KW-1185">Reference proteome</keyword>
<dbReference type="InterPro" id="IPR007247">
    <property type="entry name" value="Ureidogly_lyase"/>
</dbReference>
<organism evidence="6 7">
    <name type="scientific">Friedmanniomyces simplex</name>
    <dbReference type="NCBI Taxonomy" id="329884"/>
    <lineage>
        <taxon>Eukaryota</taxon>
        <taxon>Fungi</taxon>
        <taxon>Dikarya</taxon>
        <taxon>Ascomycota</taxon>
        <taxon>Pezizomycotina</taxon>
        <taxon>Dothideomycetes</taxon>
        <taxon>Dothideomycetidae</taxon>
        <taxon>Mycosphaerellales</taxon>
        <taxon>Teratosphaeriaceae</taxon>
        <taxon>Friedmanniomyces</taxon>
    </lineage>
</organism>
<comment type="catalytic activity">
    <reaction evidence="4">
        <text>(S)-ureidoglycolate = urea + glyoxylate</text>
        <dbReference type="Rhea" id="RHEA:11304"/>
        <dbReference type="ChEBI" id="CHEBI:16199"/>
        <dbReference type="ChEBI" id="CHEBI:36655"/>
        <dbReference type="ChEBI" id="CHEBI:57296"/>
        <dbReference type="EC" id="4.3.2.3"/>
    </reaction>
</comment>
<keyword evidence="2" id="KW-0659">Purine metabolism</keyword>
<name>A0A4U0WZH9_9PEZI</name>
<dbReference type="EMBL" id="NAJQ01000490">
    <property type="protein sequence ID" value="TKA68697.1"/>
    <property type="molecule type" value="Genomic_DNA"/>
</dbReference>
<evidence type="ECO:0000256" key="1">
    <source>
        <dbReference type="ARBA" id="ARBA00011738"/>
    </source>
</evidence>
<dbReference type="InterPro" id="IPR047233">
    <property type="entry name" value="UAH_cupin"/>
</dbReference>
<reference evidence="6 7" key="1">
    <citation type="submission" date="2017-03" db="EMBL/GenBank/DDBJ databases">
        <title>Genomes of endolithic fungi from Antarctica.</title>
        <authorList>
            <person name="Coleine C."/>
            <person name="Masonjones S."/>
            <person name="Stajich J.E."/>
        </authorList>
    </citation>
    <scope>NUCLEOTIDE SEQUENCE [LARGE SCALE GENOMIC DNA]</scope>
    <source>
        <strain evidence="6 7">CCFEE 5184</strain>
    </source>
</reference>
<evidence type="ECO:0000256" key="3">
    <source>
        <dbReference type="ARBA" id="ARBA00023239"/>
    </source>
</evidence>
<dbReference type="PANTHER" id="PTHR21221:SF1">
    <property type="entry name" value="UREIDOGLYCOLATE LYASE"/>
    <property type="match status" value="1"/>
</dbReference>
<dbReference type="GO" id="GO:0000256">
    <property type="term" value="P:allantoin catabolic process"/>
    <property type="evidence" value="ECO:0007669"/>
    <property type="project" value="InterPro"/>
</dbReference>
<dbReference type="InterPro" id="IPR024060">
    <property type="entry name" value="Ureidoglycolate_lyase_dom_sf"/>
</dbReference>
<sequence>MVLRISASSRVIRAEVLDPTAFAPFGEVIQNPATHSDTPNLRRMEANQGSATKWLDVTKMRDWYGLGQSRKPAEVAMNMFVCKPRQLEKKDGRDVFPVRILERHPFTPQTFLPLGIDKAAGTCYLVIVAPTLPLRSRKSSEETLEPAYPVPPPRRKRSLRERLLGARPNLFTNDFSPSTTPAEPTSSGPRPKGPGLPDLQNIRAFIARGDQAITYGAGTWHAPMVVLGERAIDFVVVQYMNGMAIEDCQEVDLGAESDGDGLAVDVDGPIGQGTARARL</sequence>
<protein>
    <recommendedName>
        <fullName evidence="8">Ureidoglycolate hydrolase</fullName>
    </recommendedName>
</protein>
<evidence type="ECO:0000256" key="2">
    <source>
        <dbReference type="ARBA" id="ARBA00022631"/>
    </source>
</evidence>
<dbReference type="GO" id="GO:0004848">
    <property type="term" value="F:ureidoglycolate hydrolase activity"/>
    <property type="evidence" value="ECO:0007669"/>
    <property type="project" value="InterPro"/>
</dbReference>
<dbReference type="GO" id="GO:0006144">
    <property type="term" value="P:purine nucleobase metabolic process"/>
    <property type="evidence" value="ECO:0007669"/>
    <property type="project" value="UniProtKB-KW"/>
</dbReference>
<dbReference type="GO" id="GO:0050385">
    <property type="term" value="F:ureidoglycolate lyase activity"/>
    <property type="evidence" value="ECO:0007669"/>
    <property type="project" value="UniProtKB-EC"/>
</dbReference>
<keyword evidence="3" id="KW-0456">Lyase</keyword>
<dbReference type="PANTHER" id="PTHR21221">
    <property type="entry name" value="UREIDOGLYCOLATE HYDROLASE"/>
    <property type="match status" value="1"/>
</dbReference>
<dbReference type="OrthoDB" id="10266039at2759"/>
<dbReference type="InterPro" id="IPR011051">
    <property type="entry name" value="RmlC_Cupin_sf"/>
</dbReference>
<dbReference type="Gene3D" id="2.60.120.480">
    <property type="entry name" value="Ureidoglycolate hydrolase"/>
    <property type="match status" value="1"/>
</dbReference>
<feature type="region of interest" description="Disordered" evidence="5">
    <location>
        <begin position="169"/>
        <end position="198"/>
    </location>
</feature>
<comment type="caution">
    <text evidence="6">The sequence shown here is derived from an EMBL/GenBank/DDBJ whole genome shotgun (WGS) entry which is preliminary data.</text>
</comment>
<gene>
    <name evidence="6" type="ORF">B0A55_08082</name>
</gene>
<proteinExistence type="predicted"/>
<evidence type="ECO:0008006" key="8">
    <source>
        <dbReference type="Google" id="ProtNLM"/>
    </source>
</evidence>
<evidence type="ECO:0000313" key="6">
    <source>
        <dbReference type="EMBL" id="TKA68697.1"/>
    </source>
</evidence>
<dbReference type="Proteomes" id="UP000309340">
    <property type="component" value="Unassembled WGS sequence"/>
</dbReference>